<proteinExistence type="predicted"/>
<sequence length="680" mass="78876">MGNAGRRANCFFARRLVIFLILFLVHLKIYSLSGTDYLISSKIVKGSKIIHIIRLNLSQDIDKKLLKFDINKDINENAKIALISRVIDGNNFIIEIKIEYVFDKLGFVKIPPLKVIYNDDVYLTSEFEVVILREDEFRSLGLPVGLYWDFNKKEIYEYQSVGFVLRSNWLLNNNVKSVASFFNAVKDAMIDRTPIFENINYRTFHSKEILDVPLYNFILTPLRGSKVVVIPSVSFNISEDIMRMSPEISLKIKSIPEEVKSLAVGVFKIDYDFPNATSITQDAFTILIKITGQGNLPHIRFPEIETYNSRIIYNKKNYNFEPSKDGYKGSISNVYTIKPDNKGNLFVNIGDFVYLDPDDDKVYRLNGKRLKYEYYGEFKKNNSNQELLLDFNLLSYYDILKYKNKTFLFFVPIYYLILIPGVLFSLAMFIKHKKFFIASGCGLIVLILTLAVSLNAINDGFLSEDNINDLINDYRSSNYSDALNKIDNIIKRNSSYSGLWLNRALILSKMDRSFDAIYSAYKAFFTSPNNDIFYKIIDFIETKNGINENIRNNSFVFSNIFFIISLILITILIVVVSYRFYAKNLKRIILFLLLSMTCFTLFQTYYFYLEQQSEIGIIRGDLVSLYKVPDNFSRSWKFLKGNISVYLLDKKDDFVLIQTSHGLKGWIHKNFIVSVKDDLI</sequence>
<evidence type="ECO:0000259" key="2">
    <source>
        <dbReference type="SMART" id="SM00287"/>
    </source>
</evidence>
<keyword evidence="4" id="KW-1185">Reference proteome</keyword>
<protein>
    <submittedName>
        <fullName evidence="3">Uncharacterized conserved protein</fullName>
    </submittedName>
</protein>
<evidence type="ECO:0000256" key="1">
    <source>
        <dbReference type="SAM" id="Phobius"/>
    </source>
</evidence>
<dbReference type="HOGENOM" id="CLU_410884_0_0_12"/>
<dbReference type="Proteomes" id="UP000000611">
    <property type="component" value="Chromosome"/>
</dbReference>
<dbReference type="SUPFAM" id="SSF48452">
    <property type="entry name" value="TPR-like"/>
    <property type="match status" value="1"/>
</dbReference>
<accession>B5RKZ6</accession>
<dbReference type="eggNOG" id="ENOG50346MI">
    <property type="taxonomic scope" value="Bacteria"/>
</dbReference>
<feature type="domain" description="SH3b" evidence="2">
    <location>
        <begin position="613"/>
        <end position="676"/>
    </location>
</feature>
<organism evidence="3 4">
    <name type="scientific">Borrelia duttonii (strain Ly)</name>
    <dbReference type="NCBI Taxonomy" id="412419"/>
    <lineage>
        <taxon>Bacteria</taxon>
        <taxon>Pseudomonadati</taxon>
        <taxon>Spirochaetota</taxon>
        <taxon>Spirochaetia</taxon>
        <taxon>Spirochaetales</taxon>
        <taxon>Borreliaceae</taxon>
        <taxon>Borrelia</taxon>
    </lineage>
</organism>
<dbReference type="EMBL" id="CP000976">
    <property type="protein sequence ID" value="ACH93125.1"/>
    <property type="molecule type" value="Genomic_DNA"/>
</dbReference>
<reference evidence="3 4" key="1">
    <citation type="journal article" date="2008" name="PLoS Genet.">
        <title>The genome of Borrelia recurrentis, the agent of deadly louse-borne relapsing fever, is a degraded subset of tick-borne Borrelia duttonii.</title>
        <authorList>
            <person name="Lescot M."/>
            <person name="Audic S."/>
            <person name="Robert C."/>
            <person name="Nguyen T.T."/>
            <person name="Blanc G."/>
            <person name="Cutler S.J."/>
            <person name="Wincker P."/>
            <person name="Couloux A."/>
            <person name="Claverie J.-M."/>
            <person name="Raoult D."/>
            <person name="Drancourt M."/>
        </authorList>
    </citation>
    <scope>NUCLEOTIDE SEQUENCE [LARGE SCALE GENOMIC DNA]</scope>
    <source>
        <strain evidence="3 4">Ly</strain>
    </source>
</reference>
<dbReference type="RefSeq" id="WP_012537937.1">
    <property type="nucleotide sequence ID" value="NC_011229.1"/>
</dbReference>
<feature type="transmembrane region" description="Helical" evidence="1">
    <location>
        <begin position="407"/>
        <end position="428"/>
    </location>
</feature>
<evidence type="ECO:0000313" key="4">
    <source>
        <dbReference type="Proteomes" id="UP000000611"/>
    </source>
</evidence>
<dbReference type="OrthoDB" id="349889at2"/>
<dbReference type="STRING" id="412419.BDU_169"/>
<dbReference type="KEGG" id="bdu:BDU_169"/>
<feature type="transmembrane region" description="Helical" evidence="1">
    <location>
        <begin position="588"/>
        <end position="608"/>
    </location>
</feature>
<dbReference type="InterPro" id="IPR003646">
    <property type="entry name" value="SH3-like_bac-type"/>
</dbReference>
<name>B5RKZ6_BORDL</name>
<feature type="transmembrane region" description="Helical" evidence="1">
    <location>
        <begin position="560"/>
        <end position="581"/>
    </location>
</feature>
<keyword evidence="1" id="KW-0472">Membrane</keyword>
<dbReference type="AlphaFoldDB" id="B5RKZ6"/>
<evidence type="ECO:0000313" key="3">
    <source>
        <dbReference type="EMBL" id="ACH93125.1"/>
    </source>
</evidence>
<dbReference type="InterPro" id="IPR011990">
    <property type="entry name" value="TPR-like_helical_dom_sf"/>
</dbReference>
<keyword evidence="1" id="KW-1133">Transmembrane helix</keyword>
<dbReference type="SMART" id="SM00287">
    <property type="entry name" value="SH3b"/>
    <property type="match status" value="1"/>
</dbReference>
<feature type="transmembrane region" description="Helical" evidence="1">
    <location>
        <begin position="435"/>
        <end position="457"/>
    </location>
</feature>
<dbReference type="Gene3D" id="1.25.40.1040">
    <property type="match status" value="1"/>
</dbReference>
<gene>
    <name evidence="3" type="ordered locus">BDU_169</name>
</gene>
<keyword evidence="1" id="KW-0812">Transmembrane</keyword>